<dbReference type="InterPro" id="IPR029526">
    <property type="entry name" value="PGBD"/>
</dbReference>
<evidence type="ECO:0000313" key="2">
    <source>
        <dbReference type="EMBL" id="KOX69489.1"/>
    </source>
</evidence>
<dbReference type="STRING" id="166423.A0A0M8ZU07"/>
<keyword evidence="3" id="KW-1185">Reference proteome</keyword>
<evidence type="ECO:0000313" key="3">
    <source>
        <dbReference type="Proteomes" id="UP000053105"/>
    </source>
</evidence>
<dbReference type="PANTHER" id="PTHR46599">
    <property type="entry name" value="PIGGYBAC TRANSPOSABLE ELEMENT-DERIVED PROTEIN 4"/>
    <property type="match status" value="1"/>
</dbReference>
<accession>A0A0M8ZU07</accession>
<dbReference type="PANTHER" id="PTHR46599:SF6">
    <property type="entry name" value="DUAL SPECIFICITY PHOSPHATASE 26"/>
    <property type="match status" value="1"/>
</dbReference>
<feature type="domain" description="PiggyBac transposable element-derived protein" evidence="1">
    <location>
        <begin position="3"/>
        <end position="96"/>
    </location>
</feature>
<gene>
    <name evidence="2" type="ORF">WN51_06573</name>
</gene>
<proteinExistence type="predicted"/>
<protein>
    <recommendedName>
        <fullName evidence="1">PiggyBac transposable element-derived protein domain-containing protein</fullName>
    </recommendedName>
</protein>
<sequence>ISEVWRKFISNSQACYKPHENISIDEQLFPTKARCRFTQYMPNKPHKFGIKFWLAVDVESKYIVNGFLGESEPESETTQSLDEFVTLTLAEPYSESRQKYNR</sequence>
<dbReference type="Pfam" id="PF13843">
    <property type="entry name" value="DDE_Tnp_1_7"/>
    <property type="match status" value="1"/>
</dbReference>
<feature type="non-terminal residue" evidence="2">
    <location>
        <position position="1"/>
    </location>
</feature>
<dbReference type="EMBL" id="KQ435889">
    <property type="protein sequence ID" value="KOX69489.1"/>
    <property type="molecule type" value="Genomic_DNA"/>
</dbReference>
<dbReference type="OrthoDB" id="8123139at2759"/>
<dbReference type="AlphaFoldDB" id="A0A0M8ZU07"/>
<reference evidence="2 3" key="1">
    <citation type="submission" date="2015-07" db="EMBL/GenBank/DDBJ databases">
        <title>The genome of Melipona quadrifasciata.</title>
        <authorList>
            <person name="Pan H."/>
            <person name="Kapheim K."/>
        </authorList>
    </citation>
    <scope>NUCLEOTIDE SEQUENCE [LARGE SCALE GENOMIC DNA]</scope>
    <source>
        <strain evidence="2">0111107301</strain>
        <tissue evidence="2">Whole body</tissue>
    </source>
</reference>
<dbReference type="Proteomes" id="UP000053105">
    <property type="component" value="Unassembled WGS sequence"/>
</dbReference>
<name>A0A0M8ZU07_9HYME</name>
<evidence type="ECO:0000259" key="1">
    <source>
        <dbReference type="Pfam" id="PF13843"/>
    </source>
</evidence>
<organism evidence="2 3">
    <name type="scientific">Melipona quadrifasciata</name>
    <dbReference type="NCBI Taxonomy" id="166423"/>
    <lineage>
        <taxon>Eukaryota</taxon>
        <taxon>Metazoa</taxon>
        <taxon>Ecdysozoa</taxon>
        <taxon>Arthropoda</taxon>
        <taxon>Hexapoda</taxon>
        <taxon>Insecta</taxon>
        <taxon>Pterygota</taxon>
        <taxon>Neoptera</taxon>
        <taxon>Endopterygota</taxon>
        <taxon>Hymenoptera</taxon>
        <taxon>Apocrita</taxon>
        <taxon>Aculeata</taxon>
        <taxon>Apoidea</taxon>
        <taxon>Anthophila</taxon>
        <taxon>Apidae</taxon>
        <taxon>Melipona</taxon>
    </lineage>
</organism>